<dbReference type="PANTHER" id="PTHR31027">
    <property type="entry name" value="NUCLEAR SEGREGATION PROTEIN BFR1"/>
    <property type="match status" value="1"/>
</dbReference>
<organism evidence="2 3">
    <name type="scientific">Funneliformis geosporum</name>
    <dbReference type="NCBI Taxonomy" id="1117311"/>
    <lineage>
        <taxon>Eukaryota</taxon>
        <taxon>Fungi</taxon>
        <taxon>Fungi incertae sedis</taxon>
        <taxon>Mucoromycota</taxon>
        <taxon>Glomeromycotina</taxon>
        <taxon>Glomeromycetes</taxon>
        <taxon>Glomerales</taxon>
        <taxon>Glomeraceae</taxon>
        <taxon>Funneliformis</taxon>
    </lineage>
</organism>
<name>A0A9W4WR98_9GLOM</name>
<accession>A0A9W4WR98</accession>
<feature type="compositionally biased region" description="Basic and acidic residues" evidence="1">
    <location>
        <begin position="66"/>
        <end position="87"/>
    </location>
</feature>
<evidence type="ECO:0000313" key="3">
    <source>
        <dbReference type="Proteomes" id="UP001153678"/>
    </source>
</evidence>
<dbReference type="InterPro" id="IPR039604">
    <property type="entry name" value="Bfr1"/>
</dbReference>
<feature type="region of interest" description="Disordered" evidence="1">
    <location>
        <begin position="1"/>
        <end position="25"/>
    </location>
</feature>
<sequence length="130" mass="15034">MPSSAVQENINDKNDTTKYIKRPQKPDDESFKLALEEVKNKIDKLQEELESVNAKINAFDKGPVGNKRDELKSQLDRLRGKQDEIKRSRSSTFVQIRSLSDSIQKKKRDLKQGRDKVQYRTVKDIDNAIS</sequence>
<dbReference type="GO" id="GO:0005783">
    <property type="term" value="C:endoplasmic reticulum"/>
    <property type="evidence" value="ECO:0007669"/>
    <property type="project" value="TreeGrafter"/>
</dbReference>
<dbReference type="GO" id="GO:0003729">
    <property type="term" value="F:mRNA binding"/>
    <property type="evidence" value="ECO:0007669"/>
    <property type="project" value="TreeGrafter"/>
</dbReference>
<reference evidence="2" key="1">
    <citation type="submission" date="2022-08" db="EMBL/GenBank/DDBJ databases">
        <authorList>
            <person name="Kallberg Y."/>
            <person name="Tangrot J."/>
            <person name="Rosling A."/>
        </authorList>
    </citation>
    <scope>NUCLEOTIDE SEQUENCE</scope>
    <source>
        <strain evidence="2">Wild A</strain>
    </source>
</reference>
<protein>
    <submittedName>
        <fullName evidence="2">4408_t:CDS:1</fullName>
    </submittedName>
</protein>
<dbReference type="PANTHER" id="PTHR31027:SF2">
    <property type="entry name" value="LEBERCILIN DOMAIN-CONTAINING PROTEIN"/>
    <property type="match status" value="1"/>
</dbReference>
<dbReference type="GO" id="GO:0042175">
    <property type="term" value="C:nuclear outer membrane-endoplasmic reticulum membrane network"/>
    <property type="evidence" value="ECO:0007669"/>
    <property type="project" value="TreeGrafter"/>
</dbReference>
<keyword evidence="3" id="KW-1185">Reference proteome</keyword>
<dbReference type="GO" id="GO:0008298">
    <property type="term" value="P:intracellular mRNA localization"/>
    <property type="evidence" value="ECO:0007669"/>
    <property type="project" value="TreeGrafter"/>
</dbReference>
<feature type="region of interest" description="Disordered" evidence="1">
    <location>
        <begin position="59"/>
        <end position="91"/>
    </location>
</feature>
<evidence type="ECO:0000256" key="1">
    <source>
        <dbReference type="SAM" id="MobiDB-lite"/>
    </source>
</evidence>
<dbReference type="Gene3D" id="1.10.287.1490">
    <property type="match status" value="1"/>
</dbReference>
<evidence type="ECO:0000313" key="2">
    <source>
        <dbReference type="EMBL" id="CAI2180455.1"/>
    </source>
</evidence>
<dbReference type="Proteomes" id="UP001153678">
    <property type="component" value="Unassembled WGS sequence"/>
</dbReference>
<dbReference type="OrthoDB" id="2195113at2759"/>
<dbReference type="GO" id="GO:1990904">
    <property type="term" value="C:ribonucleoprotein complex"/>
    <property type="evidence" value="ECO:0007669"/>
    <property type="project" value="TreeGrafter"/>
</dbReference>
<gene>
    <name evidence="2" type="ORF">FWILDA_LOCUS9589</name>
</gene>
<comment type="caution">
    <text evidence="2">The sequence shown here is derived from an EMBL/GenBank/DDBJ whole genome shotgun (WGS) entry which is preliminary data.</text>
</comment>
<proteinExistence type="predicted"/>
<dbReference type="EMBL" id="CAMKVN010002293">
    <property type="protein sequence ID" value="CAI2180455.1"/>
    <property type="molecule type" value="Genomic_DNA"/>
</dbReference>
<dbReference type="AlphaFoldDB" id="A0A9W4WR98"/>
<feature type="compositionally biased region" description="Basic and acidic residues" evidence="1">
    <location>
        <begin position="10"/>
        <end position="25"/>
    </location>
</feature>